<accession>A0A1B0DGN6</accession>
<dbReference type="VEuPathDB" id="VectorBase:PPAPM1_009012"/>
<evidence type="ECO:0008006" key="3">
    <source>
        <dbReference type="Google" id="ProtNLM"/>
    </source>
</evidence>
<dbReference type="EMBL" id="AJVK01060120">
    <property type="status" value="NOT_ANNOTATED_CDS"/>
    <property type="molecule type" value="Genomic_DNA"/>
</dbReference>
<dbReference type="AlphaFoldDB" id="A0A1B0DGN6"/>
<dbReference type="PANTHER" id="PTHR33053">
    <property type="entry name" value="PROTEIN, PUTATIVE-RELATED"/>
    <property type="match status" value="1"/>
</dbReference>
<evidence type="ECO:0000313" key="2">
    <source>
        <dbReference type="Proteomes" id="UP000092462"/>
    </source>
</evidence>
<organism evidence="1 2">
    <name type="scientific">Phlebotomus papatasi</name>
    <name type="common">Sandfly</name>
    <dbReference type="NCBI Taxonomy" id="29031"/>
    <lineage>
        <taxon>Eukaryota</taxon>
        <taxon>Metazoa</taxon>
        <taxon>Ecdysozoa</taxon>
        <taxon>Arthropoda</taxon>
        <taxon>Hexapoda</taxon>
        <taxon>Insecta</taxon>
        <taxon>Pterygota</taxon>
        <taxon>Neoptera</taxon>
        <taxon>Endopterygota</taxon>
        <taxon>Diptera</taxon>
        <taxon>Nematocera</taxon>
        <taxon>Psychodoidea</taxon>
        <taxon>Psychodidae</taxon>
        <taxon>Phlebotomus</taxon>
        <taxon>Phlebotomus</taxon>
    </lineage>
</organism>
<evidence type="ECO:0000313" key="1">
    <source>
        <dbReference type="EnsemblMetazoa" id="PPAI007320-PA"/>
    </source>
</evidence>
<dbReference type="EnsemblMetazoa" id="PPAI007320-RA">
    <property type="protein sequence ID" value="PPAI007320-PA"/>
    <property type="gene ID" value="PPAI007320"/>
</dbReference>
<reference evidence="1" key="1">
    <citation type="submission" date="2022-08" db="UniProtKB">
        <authorList>
            <consortium name="EnsemblMetazoa"/>
        </authorList>
    </citation>
    <scope>IDENTIFICATION</scope>
    <source>
        <strain evidence="1">Israel</strain>
    </source>
</reference>
<protein>
    <recommendedName>
        <fullName evidence="3">Transposase domain-containing protein</fullName>
    </recommendedName>
</protein>
<sequence>RPLSSDDEETCEDLQEKPRLSEANLEEKLKDWALRSSLPHIWLKELLEILRIEPHLRHLPKDPRTFLQTPRKVLITPMGSGHYWYNGLRNVLQGCLSEVSDNAIITLQFHVDGLPISRSSKLQLWPILCRIMEKPEIPPKVIAIYQGHGKPSNLNDFLEPFVDEILELIQNGIMIDSKHLRIHIHSFICDSPARAFVKGVSNYNHHSGCTKYKTEGEYFHEGRHMSFYNINAAKRTDDGFRKQIDRIHHKEKSPLEKLPIDMISQFSVADSLHLLDLGVVRKLLQRWVHGSYNFRTKWSASQITSISRNLCESNANLPSEIHREVRGLDVLSYWKGTEFRTVLLYVGIVVFRDFLSPEAYSHFLLLFCATTIYSTNYYSRYVNVAGKMIEAFIQMYIKIYGLDSIGPNVHNLSHILEDVQRFGELPSFSSYPFESFLHQLKQLIRTGNSQLAQIATRLGEKAQINSAHSTLNDCELPKLKYKVNEYHELQNCHGSYLMLEIRKDFQMKSDEKNKWAMSENGQIFRMINATMCNDEIKIYGEVMSGVRTDFFDKPIKSSTLHVHQVIDLVYVEKKLFRLEDLKCKLIRLNYSGTNIFIPLLHTFKTK</sequence>
<name>A0A1B0DGN6_PHLPP</name>
<dbReference type="VEuPathDB" id="VectorBase:PPAI007320"/>
<dbReference type="PANTHER" id="PTHR33053:SF25">
    <property type="entry name" value="TRANSPOSASE DOMAIN-CONTAINING PROTEIN"/>
    <property type="match status" value="1"/>
</dbReference>
<dbReference type="Proteomes" id="UP000092462">
    <property type="component" value="Unassembled WGS sequence"/>
</dbReference>
<keyword evidence="2" id="KW-1185">Reference proteome</keyword>
<proteinExistence type="predicted"/>